<keyword evidence="1" id="KW-0596">Phosphopantetheine</keyword>
<feature type="domain" description="Thioester reductase (TE)" evidence="3">
    <location>
        <begin position="375"/>
        <end position="595"/>
    </location>
</feature>
<reference evidence="4" key="1">
    <citation type="journal article" date="2019" name="Environ. Microbiol.">
        <title>Fungal ecological strategies reflected in gene transcription - a case study of two litter decomposers.</title>
        <authorList>
            <person name="Barbi F."/>
            <person name="Kohler A."/>
            <person name="Barry K."/>
            <person name="Baskaran P."/>
            <person name="Daum C."/>
            <person name="Fauchery L."/>
            <person name="Ihrmark K."/>
            <person name="Kuo A."/>
            <person name="LaButti K."/>
            <person name="Lipzen A."/>
            <person name="Morin E."/>
            <person name="Grigoriev I.V."/>
            <person name="Henrissat B."/>
            <person name="Lindahl B."/>
            <person name="Martin F."/>
        </authorList>
    </citation>
    <scope>NUCLEOTIDE SEQUENCE</scope>
    <source>
        <strain evidence="4">JB14</strain>
    </source>
</reference>
<evidence type="ECO:0000313" key="5">
    <source>
        <dbReference type="Proteomes" id="UP000799118"/>
    </source>
</evidence>
<dbReference type="Gene3D" id="3.40.50.720">
    <property type="entry name" value="NAD(P)-binding Rossmann-like Domain"/>
    <property type="match status" value="1"/>
</dbReference>
<dbReference type="Pfam" id="PF23562">
    <property type="entry name" value="AMP-binding_C_3"/>
    <property type="match status" value="1"/>
</dbReference>
<evidence type="ECO:0000313" key="4">
    <source>
        <dbReference type="EMBL" id="KAE9394513.1"/>
    </source>
</evidence>
<dbReference type="Pfam" id="PF07993">
    <property type="entry name" value="NAD_binding_4"/>
    <property type="match status" value="1"/>
</dbReference>
<protein>
    <submittedName>
        <fullName evidence="4">NAD(P)-binding protein</fullName>
    </submittedName>
</protein>
<dbReference type="InterPro" id="IPR036736">
    <property type="entry name" value="ACP-like_sf"/>
</dbReference>
<proteinExistence type="predicted"/>
<sequence>MPAMIQIWAQSPSSVDVLRSLRFLSTGGGPLAPATGDFSCRKFRQSSEWDMAATEFGCPAPHIRWNPQGDGTFELQVLNTDSYRIAVENLPDVPGYATSDLFKQHPTKPDLWFIVGRMDDVIIHSSGEKTVPNLLKDVITGVVMFGRQRDQPGVLLEPSSGNEVDINDQIQAYNRRSQQTGSCIQQNLQGDDSYCLVHEVPPTDSKGHSHTEEGMLKNTRRKLTRYMKSVESNASTSSGPSTWDLSAVQQWLTAEVKDLCYNSVDLSDDIFDHGFDSLCATVLRLRIVGALRGSDNPSLRAASRLITQSTVYNYPTIERLSEFVVGLVQDPNHQNGVGSDHEAAIENMISSYSSGLDVPITSKADTPATKTVVLLTGSTGNLGAQMLASLLSNESVALERFKDKELDVALLSSDRLIHLEGDSSEPQLGLTDDVYNRLQDSLTLIIHNAWRLDFNLSLSSFEPHVHGTRNLIDLAHSSRYASSLRFLFTSSIGSAQSWNSKSLGPYPEEVVSDPQYAVGSGYGESKYVSERILAKSGLNSSSFRIGQITGGRSNAAWAMSDWLPMIIKSSLTLGMLPDANGFVSWAPIDALAEAILDVGFVKEEPPFAINLVHPRPVSWTSVMGAMQESLISAKHLSTDALPMVPFRKWALALEDTASTLLSERIAKDIPAAKIIEFVRALAKASEETVEDSEALGGTVFKTTNIQRISRRIRELDPIGQHRQRGFLRAMFTSSVSFNLSYIISIAFLSERSRFEPESSGTSLPPSDDSCMHIINNENCPSSIPISDKKDDQSVDGENFPLAPAQEILPCDLYLPREYFQDYQQHHYEQ</sequence>
<dbReference type="PANTHER" id="PTHR43439:SF2">
    <property type="entry name" value="ENZYME, PUTATIVE (JCVI)-RELATED"/>
    <property type="match status" value="1"/>
</dbReference>
<dbReference type="InterPro" id="IPR036291">
    <property type="entry name" value="NAD(P)-bd_dom_sf"/>
</dbReference>
<keyword evidence="5" id="KW-1185">Reference proteome</keyword>
<dbReference type="EMBL" id="ML769548">
    <property type="protein sequence ID" value="KAE9394513.1"/>
    <property type="molecule type" value="Genomic_DNA"/>
</dbReference>
<name>A0A6A4H9Y5_9AGAR</name>
<dbReference type="InterPro" id="IPR013120">
    <property type="entry name" value="FAR_NAD-bd"/>
</dbReference>
<dbReference type="AlphaFoldDB" id="A0A6A4H9Y5"/>
<dbReference type="SUPFAM" id="SSF56801">
    <property type="entry name" value="Acetyl-CoA synthetase-like"/>
    <property type="match status" value="1"/>
</dbReference>
<gene>
    <name evidence="4" type="ORF">BT96DRAFT_1022486</name>
</gene>
<evidence type="ECO:0000256" key="1">
    <source>
        <dbReference type="ARBA" id="ARBA00022450"/>
    </source>
</evidence>
<accession>A0A6A4H9Y5</accession>
<evidence type="ECO:0000259" key="3">
    <source>
        <dbReference type="Pfam" id="PF07993"/>
    </source>
</evidence>
<dbReference type="OrthoDB" id="429813at2759"/>
<dbReference type="SUPFAM" id="SSF51735">
    <property type="entry name" value="NAD(P)-binding Rossmann-fold domains"/>
    <property type="match status" value="1"/>
</dbReference>
<dbReference type="SUPFAM" id="SSF47336">
    <property type="entry name" value="ACP-like"/>
    <property type="match status" value="1"/>
</dbReference>
<keyword evidence="2" id="KW-0597">Phosphoprotein</keyword>
<evidence type="ECO:0000256" key="2">
    <source>
        <dbReference type="ARBA" id="ARBA00022553"/>
    </source>
</evidence>
<organism evidence="4 5">
    <name type="scientific">Gymnopus androsaceus JB14</name>
    <dbReference type="NCBI Taxonomy" id="1447944"/>
    <lineage>
        <taxon>Eukaryota</taxon>
        <taxon>Fungi</taxon>
        <taxon>Dikarya</taxon>
        <taxon>Basidiomycota</taxon>
        <taxon>Agaricomycotina</taxon>
        <taxon>Agaricomycetes</taxon>
        <taxon>Agaricomycetidae</taxon>
        <taxon>Agaricales</taxon>
        <taxon>Marasmiineae</taxon>
        <taxon>Omphalotaceae</taxon>
        <taxon>Gymnopus</taxon>
    </lineage>
</organism>
<dbReference type="InterPro" id="IPR051414">
    <property type="entry name" value="Adenylate-forming_Reductase"/>
</dbReference>
<dbReference type="PANTHER" id="PTHR43439">
    <property type="entry name" value="PHENYLACETATE-COENZYME A LIGASE"/>
    <property type="match status" value="1"/>
</dbReference>
<dbReference type="Proteomes" id="UP000799118">
    <property type="component" value="Unassembled WGS sequence"/>
</dbReference>